<feature type="region of interest" description="Disordered" evidence="4">
    <location>
        <begin position="810"/>
        <end position="842"/>
    </location>
</feature>
<evidence type="ECO:0000313" key="8">
    <source>
        <dbReference type="Proteomes" id="UP000814243"/>
    </source>
</evidence>
<dbReference type="EMBL" id="JACEFF010000894">
    <property type="protein sequence ID" value="KAH9628792.1"/>
    <property type="molecule type" value="Genomic_DNA"/>
</dbReference>
<organism evidence="7 8">
    <name type="scientific">Spodoptera exigua</name>
    <name type="common">Beet armyworm</name>
    <name type="synonym">Noctua fulgens</name>
    <dbReference type="NCBI Taxonomy" id="7107"/>
    <lineage>
        <taxon>Eukaryota</taxon>
        <taxon>Metazoa</taxon>
        <taxon>Ecdysozoa</taxon>
        <taxon>Arthropoda</taxon>
        <taxon>Hexapoda</taxon>
        <taxon>Insecta</taxon>
        <taxon>Pterygota</taxon>
        <taxon>Neoptera</taxon>
        <taxon>Endopterygota</taxon>
        <taxon>Lepidoptera</taxon>
        <taxon>Glossata</taxon>
        <taxon>Ditrysia</taxon>
        <taxon>Noctuoidea</taxon>
        <taxon>Noctuidae</taxon>
        <taxon>Amphipyrinae</taxon>
        <taxon>Spodoptera</taxon>
    </lineage>
</organism>
<dbReference type="PANTHER" id="PTHR22940">
    <property type="entry name" value="TIMEOUT/TIMELESS-2"/>
    <property type="match status" value="1"/>
</dbReference>
<dbReference type="PANTHER" id="PTHR22940:SF5">
    <property type="entry name" value="PROTEIN TIMELESS"/>
    <property type="match status" value="1"/>
</dbReference>
<feature type="compositionally biased region" description="Polar residues" evidence="4">
    <location>
        <begin position="397"/>
        <end position="406"/>
    </location>
</feature>
<protein>
    <recommendedName>
        <fullName evidence="9">Timeless</fullName>
    </recommendedName>
</protein>
<dbReference type="GO" id="GO:0009649">
    <property type="term" value="P:entrainment of circadian clock"/>
    <property type="evidence" value="ECO:0007669"/>
    <property type="project" value="TreeGrafter"/>
</dbReference>
<dbReference type="InterPro" id="IPR007725">
    <property type="entry name" value="TIMELESS_C"/>
</dbReference>
<dbReference type="Proteomes" id="UP000814243">
    <property type="component" value="Unassembled WGS sequence"/>
</dbReference>
<sequence length="1310" mass="147892">MLPPGVPVSLDSIPCWAKKNWVFQFLKIPSNSRYKMEWVLRSPQIHSTFSNLGFLHADGYHVNENCNAALETILHNILTEDKYLRTYRRSISFGQNIKKDLIPLLIHAKEDATIELLIRILVNLTIPIECLLSVDVISRNDFGRHTIFEINNLLASTKVAFTDHRATKVVIDFLKKNVDCEQKSKLTSEQCTNISNSLLLLRNILHIPEEPSGQSPSYNGPHAVQNQILWNIFSQSIDKILIKLMIIPDANKWAVTMVQLIALLYKDQHVVTLHKLLNLWIEASLSESSEDNESNTSPPDRGSDSSPMCTSEPTSDSSDTGGSGKSNDDPNSVNKDWDASSQMNNTSENGNPPFQTTEEKESDNEDKNNSIESNNDEIVQSDNGQSSSCSGGAQSSRNGQGQQPGNTEKKTVISENSDCGYGTQIENQESISTSSNEDELPSKKPVHQKPHNPKQRVNNKARSGVTMQDRKRKKIVKRGKSNIINVQGLSHKTPTDDDISNVLKEFTVDFLLKGYNSLVQTLHNQILSNLQLEIDTSHFFWLVTYFLKFATQIELDLENVSSVLSIDIVSYLTAEGVNLCEQFELAIKLDGNDLKPNIRRLHLVVTAIREIIQAIDVYKKFSHICKEDQEALLKLQLKMCETEELRSLLVLLLRHYNPKYHSKQYLQDVIVTNHILLMFLDSAMKLSEYNGSTNMLDHIRQFASSEIMYQYGLLLEDYAGNGEFVNDCIFTLMHHVGGELESLITLFQPKILKTFTSIWKSEFEICDDWSDLIEYVINTFIKKPHSLQSSANFRLDIENFDDVKIIPKPTVAPPAQSKSETVEAEEKKPTTKSNTSCISNGKGESRWTEDELSSLSWNYMQCSALPDVVGEIITLYKEDGIIKSRDSVIKELYTQNLINKEDYDKFVKGENDRNIKTVQVMKEMRDDEINKLCEQLTQDGKSKFLDWVQKVLLETCFAKIYLDKLARKSEGDNTIEENETKLSKLKKSNDLHILSPVSYHSLLMNQSIPLVPWNCKQASICKDLKFLQLLHKLGFHMPVDSGKVFIRIPHFWTADFLYDVAGKISPIDKSKLKFSINDISDSSISNSMQQENLLLLPDLTKDISMIENSDNFYQIHKQKHLATMVNFTPMPSSSFNSEGGDVDKHNWLEVVQKSQEYKIALNLGSSIIKSDEEAQSDIVNLQQLPVKDTEVSVPPLLLATGPVAIGSTATVTGASFPASGLMMPTIMSIKQETTHFNLPVPDSEHYSVCETASVASDLTRMYVSDEDEKPEVVRPIIAVNPIHDESDELCGDLDDDNSGKRPRVNYFSSF</sequence>
<evidence type="ECO:0000259" key="5">
    <source>
        <dbReference type="Pfam" id="PF04821"/>
    </source>
</evidence>
<dbReference type="InterPro" id="IPR006906">
    <property type="entry name" value="Timeless_N"/>
</dbReference>
<feature type="domain" description="Timeless N-terminal" evidence="5">
    <location>
        <begin position="60"/>
        <end position="314"/>
    </location>
</feature>
<feature type="domain" description="Timeless C-terminal" evidence="6">
    <location>
        <begin position="933"/>
        <end position="1057"/>
    </location>
</feature>
<feature type="compositionally biased region" description="Low complexity" evidence="4">
    <location>
        <begin position="384"/>
        <end position="396"/>
    </location>
</feature>
<comment type="subcellular location">
    <subcellularLocation>
        <location evidence="1">Nucleus</location>
    </subcellularLocation>
</comment>
<evidence type="ECO:0008006" key="9">
    <source>
        <dbReference type="Google" id="ProtNLM"/>
    </source>
</evidence>
<evidence type="ECO:0000313" key="7">
    <source>
        <dbReference type="EMBL" id="KAH9628792.1"/>
    </source>
</evidence>
<evidence type="ECO:0000256" key="2">
    <source>
        <dbReference type="ARBA" id="ARBA00008174"/>
    </source>
</evidence>
<reference evidence="7" key="1">
    <citation type="journal article" date="2021" name="G3 (Bethesda)">
        <title>Genome and transcriptome analysis of the beet armyworm Spodoptera exigua reveals targets for pest control. .</title>
        <authorList>
            <person name="Simon S."/>
            <person name="Breeschoten T."/>
            <person name="Jansen H.J."/>
            <person name="Dirks R.P."/>
            <person name="Schranz M.E."/>
            <person name="Ros V.I.D."/>
        </authorList>
    </citation>
    <scope>NUCLEOTIDE SEQUENCE</scope>
    <source>
        <strain evidence="7">TB_SE_WUR_2020</strain>
    </source>
</reference>
<accession>A0A922M301</accession>
<proteinExistence type="inferred from homology"/>
<feature type="compositionally biased region" description="Polar residues" evidence="4">
    <location>
        <begin position="330"/>
        <end position="355"/>
    </location>
</feature>
<evidence type="ECO:0000256" key="1">
    <source>
        <dbReference type="ARBA" id="ARBA00004123"/>
    </source>
</evidence>
<dbReference type="Pfam" id="PF04821">
    <property type="entry name" value="TIMELESS"/>
    <property type="match status" value="1"/>
</dbReference>
<feature type="compositionally biased region" description="Polar residues" evidence="4">
    <location>
        <begin position="424"/>
        <end position="435"/>
    </location>
</feature>
<keyword evidence="3" id="KW-0539">Nucleus</keyword>
<comment type="similarity">
    <text evidence="2">Belongs to the timeless family.</text>
</comment>
<name>A0A922M301_SPOEX</name>
<evidence type="ECO:0000256" key="3">
    <source>
        <dbReference type="ARBA" id="ARBA00023242"/>
    </source>
</evidence>
<dbReference type="GO" id="GO:0003677">
    <property type="term" value="F:DNA binding"/>
    <property type="evidence" value="ECO:0007669"/>
    <property type="project" value="TreeGrafter"/>
</dbReference>
<dbReference type="GO" id="GO:0043111">
    <property type="term" value="P:replication fork arrest"/>
    <property type="evidence" value="ECO:0007669"/>
    <property type="project" value="TreeGrafter"/>
</dbReference>
<dbReference type="GO" id="GO:0006281">
    <property type="term" value="P:DNA repair"/>
    <property type="evidence" value="ECO:0007669"/>
    <property type="project" value="TreeGrafter"/>
</dbReference>
<feature type="compositionally biased region" description="Low complexity" evidence="4">
    <location>
        <begin position="310"/>
        <end position="320"/>
    </location>
</feature>
<comment type="caution">
    <text evidence="7">The sequence shown here is derived from an EMBL/GenBank/DDBJ whole genome shotgun (WGS) entry which is preliminary data.</text>
</comment>
<dbReference type="Pfam" id="PF05029">
    <property type="entry name" value="TIMELESS_C"/>
    <property type="match status" value="1"/>
</dbReference>
<gene>
    <name evidence="7" type="ORF">HF086_004952</name>
</gene>
<dbReference type="GO" id="GO:0000076">
    <property type="term" value="P:DNA replication checkpoint signaling"/>
    <property type="evidence" value="ECO:0007669"/>
    <property type="project" value="TreeGrafter"/>
</dbReference>
<feature type="compositionally biased region" description="Basic and acidic residues" evidence="4">
    <location>
        <begin position="820"/>
        <end position="829"/>
    </location>
</feature>
<dbReference type="GO" id="GO:0048511">
    <property type="term" value="P:rhythmic process"/>
    <property type="evidence" value="ECO:0007669"/>
    <property type="project" value="UniProtKB-KW"/>
</dbReference>
<evidence type="ECO:0000256" key="4">
    <source>
        <dbReference type="SAM" id="MobiDB-lite"/>
    </source>
</evidence>
<feature type="region of interest" description="Disordered" evidence="4">
    <location>
        <begin position="286"/>
        <end position="472"/>
    </location>
</feature>
<feature type="compositionally biased region" description="Polar residues" evidence="4">
    <location>
        <begin position="371"/>
        <end position="383"/>
    </location>
</feature>
<dbReference type="InterPro" id="IPR044998">
    <property type="entry name" value="Timeless"/>
</dbReference>
<dbReference type="GO" id="GO:0031298">
    <property type="term" value="C:replication fork protection complex"/>
    <property type="evidence" value="ECO:0007669"/>
    <property type="project" value="TreeGrafter"/>
</dbReference>
<evidence type="ECO:0000259" key="6">
    <source>
        <dbReference type="Pfam" id="PF05029"/>
    </source>
</evidence>
<feature type="compositionally biased region" description="Basic residues" evidence="4">
    <location>
        <begin position="444"/>
        <end position="459"/>
    </location>
</feature>